<sequence>MKAYITANKGFVSAEMDVEQAVIYARQLRNLGNVDVRVVHVNALKTGNLKKTIGIETHHISPNIWNINRRFESY</sequence>
<keyword evidence="2" id="KW-1185">Reference proteome</keyword>
<evidence type="ECO:0000313" key="1">
    <source>
        <dbReference type="EMBL" id="MFC5649876.1"/>
    </source>
</evidence>
<dbReference type="EMBL" id="JBHSOW010000042">
    <property type="protein sequence ID" value="MFC5649876.1"/>
    <property type="molecule type" value="Genomic_DNA"/>
</dbReference>
<protein>
    <submittedName>
        <fullName evidence="1">Uncharacterized protein</fullName>
    </submittedName>
</protein>
<reference evidence="2" key="1">
    <citation type="journal article" date="2019" name="Int. J. Syst. Evol. Microbiol.">
        <title>The Global Catalogue of Microorganisms (GCM) 10K type strain sequencing project: providing services to taxonomists for standard genome sequencing and annotation.</title>
        <authorList>
            <consortium name="The Broad Institute Genomics Platform"/>
            <consortium name="The Broad Institute Genome Sequencing Center for Infectious Disease"/>
            <person name="Wu L."/>
            <person name="Ma J."/>
        </authorList>
    </citation>
    <scope>NUCLEOTIDE SEQUENCE [LARGE SCALE GENOMIC DNA]</scope>
    <source>
        <strain evidence="2">CGMCC 1.3240</strain>
    </source>
</reference>
<gene>
    <name evidence="1" type="ORF">ACFPYJ_12225</name>
</gene>
<organism evidence="1 2">
    <name type="scientific">Paenibacillus solisilvae</name>
    <dbReference type="NCBI Taxonomy" id="2486751"/>
    <lineage>
        <taxon>Bacteria</taxon>
        <taxon>Bacillati</taxon>
        <taxon>Bacillota</taxon>
        <taxon>Bacilli</taxon>
        <taxon>Bacillales</taxon>
        <taxon>Paenibacillaceae</taxon>
        <taxon>Paenibacillus</taxon>
    </lineage>
</organism>
<name>A0ABW0W0E4_9BACL</name>
<comment type="caution">
    <text evidence="1">The sequence shown here is derived from an EMBL/GenBank/DDBJ whole genome shotgun (WGS) entry which is preliminary data.</text>
</comment>
<accession>A0ABW0W0E4</accession>
<dbReference type="RefSeq" id="WP_379188420.1">
    <property type="nucleotide sequence ID" value="NZ_JBHSOW010000042.1"/>
</dbReference>
<dbReference type="Proteomes" id="UP001596047">
    <property type="component" value="Unassembled WGS sequence"/>
</dbReference>
<evidence type="ECO:0000313" key="2">
    <source>
        <dbReference type="Proteomes" id="UP001596047"/>
    </source>
</evidence>
<proteinExistence type="predicted"/>